<keyword evidence="1" id="KW-0472">Membrane</keyword>
<evidence type="ECO:0000256" key="1">
    <source>
        <dbReference type="SAM" id="Phobius"/>
    </source>
</evidence>
<dbReference type="EMBL" id="CP139368">
    <property type="protein sequence ID" value="WPR88399.1"/>
    <property type="molecule type" value="Genomic_DNA"/>
</dbReference>
<organism evidence="2 3">
    <name type="scientific">Microbacterium rhizosphaerae</name>
    <dbReference type="NCBI Taxonomy" id="1678237"/>
    <lineage>
        <taxon>Bacteria</taxon>
        <taxon>Bacillati</taxon>
        <taxon>Actinomycetota</taxon>
        <taxon>Actinomycetes</taxon>
        <taxon>Micrococcales</taxon>
        <taxon>Microbacteriaceae</taxon>
        <taxon>Microbacterium</taxon>
    </lineage>
</organism>
<keyword evidence="1" id="KW-1133">Transmembrane helix</keyword>
<reference evidence="2 3" key="1">
    <citation type="submission" date="2023-11" db="EMBL/GenBank/DDBJ databases">
        <title>Genome sequence of Microbacterium rhizosphaerae KACC 19337.</title>
        <authorList>
            <person name="Choi H."/>
            <person name="Kim S."/>
            <person name="Kim Y."/>
            <person name="Kwon S.-W."/>
            <person name="Heo J."/>
        </authorList>
    </citation>
    <scope>NUCLEOTIDE SEQUENCE [LARGE SCALE GENOMIC DNA]</scope>
    <source>
        <strain evidence="2 3">KACC 19337</strain>
    </source>
</reference>
<evidence type="ECO:0000313" key="2">
    <source>
        <dbReference type="EMBL" id="WPR88399.1"/>
    </source>
</evidence>
<protein>
    <submittedName>
        <fullName evidence="2">Uncharacterized protein</fullName>
    </submittedName>
</protein>
<evidence type="ECO:0000313" key="3">
    <source>
        <dbReference type="Proteomes" id="UP001323798"/>
    </source>
</evidence>
<keyword evidence="3" id="KW-1185">Reference proteome</keyword>
<accession>A0ABZ0SJV0</accession>
<gene>
    <name evidence="2" type="ORF">SM116_11480</name>
</gene>
<feature type="transmembrane region" description="Helical" evidence="1">
    <location>
        <begin position="20"/>
        <end position="44"/>
    </location>
</feature>
<proteinExistence type="predicted"/>
<name>A0ABZ0SJV0_9MICO</name>
<sequence length="201" mass="22471">MLMALPIPIPVDLTRDWFDVLALVVSAFAAVGTLLAVFFSVWVATRSWRDGRRAEASRVTAWPGDMDRRIPDTVLHPVVNGATWDAPERPIIVIRNDSGSTIHNVLIAYSKAWSYHKVAPDEPMSTPLWQTMVPPGDWYVGGPGYHGEAHDYRSGLMIEFTDANGRRWMRAADGSLARSNQTLLARMQKESKPDNSSLKRL</sequence>
<dbReference type="Proteomes" id="UP001323798">
    <property type="component" value="Chromosome"/>
</dbReference>
<keyword evidence="1" id="KW-0812">Transmembrane</keyword>